<dbReference type="SUPFAM" id="SSF140663">
    <property type="entry name" value="TTHA0068-like"/>
    <property type="match status" value="1"/>
</dbReference>
<evidence type="ECO:0000313" key="2">
    <source>
        <dbReference type="Proteomes" id="UP000595691"/>
    </source>
</evidence>
<accession>A0ABX7E6Y7</accession>
<dbReference type="Gene3D" id="1.10.3450.10">
    <property type="entry name" value="TTHA0068-like"/>
    <property type="match status" value="1"/>
</dbReference>
<sequence>MKFPKAYIEYLVHFHGDRDFFECHEVLEEHWKQTDIKNRHSVWVGLIQLAVSQYHYRRSNIVGSTRLMKKALNNLMLNKKVLLTLKIDANDLLNKMNTQLTRMKEKEDYVNINIKINDEGLLTICKSKCKELGFRWGELRVIDDYSIIHRHKLRDRTSIEIERYLSSITKSLERERKLQLKK</sequence>
<dbReference type="Proteomes" id="UP000595691">
    <property type="component" value="Chromosome"/>
</dbReference>
<keyword evidence="2" id="KW-1185">Reference proteome</keyword>
<dbReference type="InterPro" id="IPR005500">
    <property type="entry name" value="DUF309"/>
</dbReference>
<name>A0ABX7E6Y7_9BACI</name>
<dbReference type="InterPro" id="IPR023203">
    <property type="entry name" value="TTHA0068_sf"/>
</dbReference>
<dbReference type="PANTHER" id="PTHR34796:SF1">
    <property type="entry name" value="EXPRESSED PROTEIN"/>
    <property type="match status" value="1"/>
</dbReference>
<evidence type="ECO:0000313" key="1">
    <source>
        <dbReference type="EMBL" id="QQZ10979.1"/>
    </source>
</evidence>
<organism evidence="1 2">
    <name type="scientific">Heyndrickxia vini</name>
    <dbReference type="NCBI Taxonomy" id="1476025"/>
    <lineage>
        <taxon>Bacteria</taxon>
        <taxon>Bacillati</taxon>
        <taxon>Bacillota</taxon>
        <taxon>Bacilli</taxon>
        <taxon>Bacillales</taxon>
        <taxon>Bacillaceae</taxon>
        <taxon>Heyndrickxia</taxon>
    </lineage>
</organism>
<dbReference type="PANTHER" id="PTHR34796">
    <property type="entry name" value="EXPRESSED PROTEIN"/>
    <property type="match status" value="1"/>
</dbReference>
<reference evidence="1 2" key="1">
    <citation type="submission" date="2020-11" db="EMBL/GenBank/DDBJ databases">
        <title>Taxonomic evaluation of the Bacillus sporothermodurans group of bacteria based on whole genome sequences.</title>
        <authorList>
            <person name="Fiedler G."/>
            <person name="Herbstmann A.-D."/>
            <person name="Doll E."/>
            <person name="Wenning M."/>
            <person name="Brinks E."/>
            <person name="Kabisch J."/>
            <person name="Breitenwieser F."/>
            <person name="Lappann M."/>
            <person name="Boehnlein C."/>
            <person name="Franz C."/>
        </authorList>
    </citation>
    <scope>NUCLEOTIDE SEQUENCE [LARGE SCALE GENOMIC DNA]</scope>
    <source>
        <strain evidence="1 2">JCM 19841</strain>
    </source>
</reference>
<protein>
    <submittedName>
        <fullName evidence="1">DUF309 domain-containing protein</fullName>
    </submittedName>
</protein>
<gene>
    <name evidence="1" type="ORF">I5776_08875</name>
</gene>
<dbReference type="EMBL" id="CP065425">
    <property type="protein sequence ID" value="QQZ10979.1"/>
    <property type="molecule type" value="Genomic_DNA"/>
</dbReference>
<proteinExistence type="predicted"/>
<dbReference type="Pfam" id="PF03745">
    <property type="entry name" value="DUF309"/>
    <property type="match status" value="1"/>
</dbReference>
<dbReference type="RefSeq" id="WP_202780259.1">
    <property type="nucleotide sequence ID" value="NZ_CP065425.1"/>
</dbReference>